<keyword evidence="2" id="KW-1185">Reference proteome</keyword>
<dbReference type="EMBL" id="AP027734">
    <property type="protein sequence ID" value="BDZ55481.1"/>
    <property type="molecule type" value="Genomic_DNA"/>
</dbReference>
<reference evidence="2" key="1">
    <citation type="journal article" date="2019" name="Int. J. Syst. Evol. Microbiol.">
        <title>The Global Catalogue of Microorganisms (GCM) 10K type strain sequencing project: providing services to taxonomists for standard genome sequencing and annotation.</title>
        <authorList>
            <consortium name="The Broad Institute Genomics Platform"/>
            <consortium name="The Broad Institute Genome Sequencing Center for Infectious Disease"/>
            <person name="Wu L."/>
            <person name="Ma J."/>
        </authorList>
    </citation>
    <scope>NUCLEOTIDE SEQUENCE [LARGE SCALE GENOMIC DNA]</scope>
    <source>
        <strain evidence="2">NBRC 109019</strain>
    </source>
</reference>
<gene>
    <name evidence="1" type="ORF">GCM10025870_25540</name>
</gene>
<dbReference type="RefSeq" id="WP_234659742.1">
    <property type="nucleotide sequence ID" value="NZ_AP027734.1"/>
</dbReference>
<dbReference type="Proteomes" id="UP001321477">
    <property type="component" value="Chromosome"/>
</dbReference>
<protein>
    <submittedName>
        <fullName evidence="1">Uncharacterized protein</fullName>
    </submittedName>
</protein>
<organism evidence="1 2">
    <name type="scientific">Agromyces marinus</name>
    <dbReference type="NCBI Taxonomy" id="1389020"/>
    <lineage>
        <taxon>Bacteria</taxon>
        <taxon>Bacillati</taxon>
        <taxon>Actinomycetota</taxon>
        <taxon>Actinomycetes</taxon>
        <taxon>Micrococcales</taxon>
        <taxon>Microbacteriaceae</taxon>
        <taxon>Agromyces</taxon>
    </lineage>
</organism>
<accession>A0ABM8H3W6</accession>
<evidence type="ECO:0000313" key="1">
    <source>
        <dbReference type="EMBL" id="BDZ55481.1"/>
    </source>
</evidence>
<sequence length="208" mass="22720">MTESLREALGAARDPEFTMMLPEGWSRLGADEESRDRLLADVRARLLAAHRPDLWAAARSSIANAFESLRRAGGIAVMMQTSSGDGVPFVPASVTASIQTGPDGTTLDEFVSGLISRGATPLGDDKRFIRLEEREMRVEDGVRLGVTTVRYLTPVPGSRRHRALLLTAVLPHEPDTPEDDPLLVSTRFTIDAHVATLRWLPPAEGRRA</sequence>
<evidence type="ECO:0000313" key="2">
    <source>
        <dbReference type="Proteomes" id="UP001321477"/>
    </source>
</evidence>
<name>A0ABM8H3W6_9MICO</name>
<proteinExistence type="predicted"/>